<dbReference type="Pfam" id="PF06445">
    <property type="entry name" value="GyrI-like"/>
    <property type="match status" value="1"/>
</dbReference>
<dbReference type="InterPro" id="IPR010499">
    <property type="entry name" value="AraC_E-bd"/>
</dbReference>
<dbReference type="SUPFAM" id="SSF55136">
    <property type="entry name" value="Probable bacterial effector-binding domain"/>
    <property type="match status" value="1"/>
</dbReference>
<comment type="caution">
    <text evidence="2">The sequence shown here is derived from an EMBL/GenBank/DDBJ whole genome shotgun (WGS) entry which is preliminary data.</text>
</comment>
<reference evidence="3" key="1">
    <citation type="journal article" date="2019" name="Int. J. Syst. Evol. Microbiol.">
        <title>The Global Catalogue of Microorganisms (GCM) 10K type strain sequencing project: providing services to taxonomists for standard genome sequencing and annotation.</title>
        <authorList>
            <consortium name="The Broad Institute Genomics Platform"/>
            <consortium name="The Broad Institute Genome Sequencing Center for Infectious Disease"/>
            <person name="Wu L."/>
            <person name="Ma J."/>
        </authorList>
    </citation>
    <scope>NUCLEOTIDE SEQUENCE [LARGE SCALE GENOMIC DNA]</scope>
    <source>
        <strain evidence="3">JCM 13249</strain>
    </source>
</reference>
<dbReference type="Gene3D" id="3.20.80.10">
    <property type="entry name" value="Regulatory factor, effector binding domain"/>
    <property type="match status" value="1"/>
</dbReference>
<proteinExistence type="predicted"/>
<dbReference type="EMBL" id="BAAALS010000020">
    <property type="protein sequence ID" value="GAA1764820.1"/>
    <property type="molecule type" value="Genomic_DNA"/>
</dbReference>
<protein>
    <submittedName>
        <fullName evidence="2">GyrI-like domain-containing protein</fullName>
    </submittedName>
</protein>
<feature type="domain" description="AraC effector-binding" evidence="1">
    <location>
        <begin position="6"/>
        <end position="166"/>
    </location>
</feature>
<evidence type="ECO:0000313" key="3">
    <source>
        <dbReference type="Proteomes" id="UP001500655"/>
    </source>
</evidence>
<sequence>MVSDSAVPSVVERAAQPYIAIRRAVTMGTIATVADRIPDIFRWLAAQNIAPADAPFFKYDVIDMAGTMVIEVGWPVPAPLDGEGEFIAGTLPAGRYATVTHVGHPDRLAEVTRDLLRWAAGEGLTFDVRNTDEGEVWGCRLESYRTDPALEPDMFSWKTTLLFRLAD</sequence>
<evidence type="ECO:0000259" key="1">
    <source>
        <dbReference type="SMART" id="SM00871"/>
    </source>
</evidence>
<accession>A0ABP4WWN4</accession>
<evidence type="ECO:0000313" key="2">
    <source>
        <dbReference type="EMBL" id="GAA1764820.1"/>
    </source>
</evidence>
<dbReference type="InterPro" id="IPR029442">
    <property type="entry name" value="GyrI-like"/>
</dbReference>
<name>A0ABP4WWN4_9ACTN</name>
<dbReference type="InterPro" id="IPR011256">
    <property type="entry name" value="Reg_factor_effector_dom_sf"/>
</dbReference>
<gene>
    <name evidence="2" type="ORF">GCM10009681_39880</name>
</gene>
<dbReference type="Proteomes" id="UP001500655">
    <property type="component" value="Unassembled WGS sequence"/>
</dbReference>
<keyword evidence="3" id="KW-1185">Reference proteome</keyword>
<dbReference type="SMART" id="SM00871">
    <property type="entry name" value="AraC_E_bind"/>
    <property type="match status" value="1"/>
</dbReference>
<organism evidence="2 3">
    <name type="scientific">Luedemannella helvata</name>
    <dbReference type="NCBI Taxonomy" id="349315"/>
    <lineage>
        <taxon>Bacteria</taxon>
        <taxon>Bacillati</taxon>
        <taxon>Actinomycetota</taxon>
        <taxon>Actinomycetes</taxon>
        <taxon>Micromonosporales</taxon>
        <taxon>Micromonosporaceae</taxon>
        <taxon>Luedemannella</taxon>
    </lineage>
</organism>
<dbReference type="RefSeq" id="WP_344084016.1">
    <property type="nucleotide sequence ID" value="NZ_BAAALS010000020.1"/>
</dbReference>